<dbReference type="InterPro" id="IPR036291">
    <property type="entry name" value="NAD(P)-bd_dom_sf"/>
</dbReference>
<dbReference type="eggNOG" id="COG0686">
    <property type="taxonomic scope" value="Bacteria"/>
</dbReference>
<dbReference type="KEGG" id="ppn:Palpr_1887"/>
<dbReference type="Pfam" id="PF01262">
    <property type="entry name" value="AlaDh_PNT_C"/>
    <property type="match status" value="1"/>
</dbReference>
<dbReference type="PANTHER" id="PTHR42795:SF1">
    <property type="entry name" value="ALANINE DEHYDROGENASE"/>
    <property type="match status" value="1"/>
</dbReference>
<dbReference type="EC" id="1.4.1.1" evidence="2"/>
<dbReference type="EMBL" id="CP002345">
    <property type="protein sequence ID" value="ADQ80026.1"/>
    <property type="molecule type" value="Genomic_DNA"/>
</dbReference>
<dbReference type="InterPro" id="IPR008141">
    <property type="entry name" value="Ala_DH"/>
</dbReference>
<reference evidence="6 7" key="2">
    <citation type="journal article" date="2011" name="Stand. Genomic Sci.">
        <title>Complete genome sequence of Paludibacter propionicigenes type strain (WB4).</title>
        <authorList>
            <person name="Gronow S."/>
            <person name="Munk C."/>
            <person name="Lapidus A."/>
            <person name="Nolan M."/>
            <person name="Lucas S."/>
            <person name="Hammon N."/>
            <person name="Deshpande S."/>
            <person name="Cheng J.F."/>
            <person name="Tapia R."/>
            <person name="Han C."/>
            <person name="Goodwin L."/>
            <person name="Pitluck S."/>
            <person name="Liolios K."/>
            <person name="Ivanova N."/>
            <person name="Mavromatis K."/>
            <person name="Mikhailova N."/>
            <person name="Pati A."/>
            <person name="Chen A."/>
            <person name="Palaniappan K."/>
            <person name="Land M."/>
            <person name="Hauser L."/>
            <person name="Chang Y.J."/>
            <person name="Jeffries C.D."/>
            <person name="Brambilla E."/>
            <person name="Rohde M."/>
            <person name="Goker M."/>
            <person name="Detter J.C."/>
            <person name="Woyke T."/>
            <person name="Bristow J."/>
            <person name="Eisen J.A."/>
            <person name="Markowitz V."/>
            <person name="Hugenholtz P."/>
            <person name="Kyrpides N.C."/>
            <person name="Klenk H.P."/>
        </authorList>
    </citation>
    <scope>NUCLEOTIDE SEQUENCE [LARGE SCALE GENOMIC DNA]</scope>
    <source>
        <strain evidence="7">DSM 17365 / JCM 13257 / WB4</strain>
    </source>
</reference>
<feature type="domain" description="Alanine dehydrogenase/pyridine nucleotide transhydrogenase NAD(H)-binding" evidence="4">
    <location>
        <begin position="177"/>
        <end position="325"/>
    </location>
</feature>
<evidence type="ECO:0000256" key="2">
    <source>
        <dbReference type="ARBA" id="ARBA00012897"/>
    </source>
</evidence>
<dbReference type="GO" id="GO:0000286">
    <property type="term" value="F:alanine dehydrogenase activity"/>
    <property type="evidence" value="ECO:0007669"/>
    <property type="project" value="UniProtKB-EC"/>
</dbReference>
<evidence type="ECO:0000256" key="1">
    <source>
        <dbReference type="ARBA" id="ARBA00005689"/>
    </source>
</evidence>
<evidence type="ECO:0000259" key="5">
    <source>
        <dbReference type="SMART" id="SM01003"/>
    </source>
</evidence>
<evidence type="ECO:0000313" key="6">
    <source>
        <dbReference type="EMBL" id="ADQ80026.1"/>
    </source>
</evidence>
<dbReference type="GO" id="GO:0005886">
    <property type="term" value="C:plasma membrane"/>
    <property type="evidence" value="ECO:0007669"/>
    <property type="project" value="TreeGrafter"/>
</dbReference>
<keyword evidence="7" id="KW-1185">Reference proteome</keyword>
<evidence type="ECO:0000259" key="4">
    <source>
        <dbReference type="SMART" id="SM01002"/>
    </source>
</evidence>
<keyword evidence="3" id="KW-0560">Oxidoreductase</keyword>
<sequence length="402" mass="43410">MVMKRDPKEKRSLFPEECLLREIARQPRLSIGIPKENADVETRLALTPEGVAIVTEEGHSVYVQRGAGVPMSYSDLQYSEAGAFMVDDASEVFAADIVLKIAPPTIEELNLMHERSSILSMLQLSNLSTDCIKLMMKKKMNAIAFELIKDEQKTFPVVSSISEIEGNTAIAVAAELMSNERGGKGLLLGGVAGISPTEVVILGAGIAGSVAARTALALGALVKIFDHDINKLRKIQHYLGQQVFTSVIHPNVLIKALASADAVIGNLRYINGSDRFMVSEDLVKTMKTGAILIDMSVDQGGCFETSECRTLQNPIFEKHGVIHYCVPNISARVARTSSMALSNIFAPILLKIAHSGCVKSAISESAGFRHGAYIFEGVLVNRLIGSYYGIASNDVSLLLPGY</sequence>
<dbReference type="Proteomes" id="UP000008718">
    <property type="component" value="Chromosome"/>
</dbReference>
<dbReference type="SMART" id="SM01002">
    <property type="entry name" value="AlaDh_PNT_C"/>
    <property type="match status" value="1"/>
</dbReference>
<dbReference type="STRING" id="694427.Palpr_1887"/>
<dbReference type="CDD" id="cd05305">
    <property type="entry name" value="L-AlaDH"/>
    <property type="match status" value="1"/>
</dbReference>
<dbReference type="AlphaFoldDB" id="E4T5N2"/>
<dbReference type="GO" id="GO:0042853">
    <property type="term" value="P:L-alanine catabolic process"/>
    <property type="evidence" value="ECO:0007669"/>
    <property type="project" value="InterPro"/>
</dbReference>
<accession>E4T5N2</accession>
<reference key="1">
    <citation type="submission" date="2010-11" db="EMBL/GenBank/DDBJ databases">
        <title>The complete genome of Paludibacter propionicigenes DSM 17365.</title>
        <authorList>
            <consortium name="US DOE Joint Genome Institute (JGI-PGF)"/>
            <person name="Lucas S."/>
            <person name="Copeland A."/>
            <person name="Lapidus A."/>
            <person name="Bruce D."/>
            <person name="Goodwin L."/>
            <person name="Pitluck S."/>
            <person name="Kyrpides N."/>
            <person name="Mavromatis K."/>
            <person name="Ivanova N."/>
            <person name="Munk A.C."/>
            <person name="Brettin T."/>
            <person name="Detter J.C."/>
            <person name="Han C."/>
            <person name="Tapia R."/>
            <person name="Land M."/>
            <person name="Hauser L."/>
            <person name="Markowitz V."/>
            <person name="Cheng J.-F."/>
            <person name="Hugenholtz P."/>
            <person name="Woyke T."/>
            <person name="Wu D."/>
            <person name="Gronow S."/>
            <person name="Wellnitz S."/>
            <person name="Brambilla E."/>
            <person name="Klenk H.-P."/>
            <person name="Eisen J.A."/>
        </authorList>
    </citation>
    <scope>NUCLEOTIDE SEQUENCE</scope>
    <source>
        <strain>WB4</strain>
    </source>
</reference>
<dbReference type="InterPro" id="IPR007698">
    <property type="entry name" value="AlaDH/PNT_NAD(H)-bd"/>
</dbReference>
<dbReference type="PANTHER" id="PTHR42795">
    <property type="entry name" value="ALANINE DEHYDROGENASE"/>
    <property type="match status" value="1"/>
</dbReference>
<gene>
    <name evidence="6" type="ordered locus">Palpr_1887</name>
</gene>
<feature type="domain" description="Alanine dehydrogenase/pyridine nucleotide transhydrogenase N-terminal" evidence="5">
    <location>
        <begin position="32"/>
        <end position="165"/>
    </location>
</feature>
<evidence type="ECO:0000313" key="7">
    <source>
        <dbReference type="Proteomes" id="UP000008718"/>
    </source>
</evidence>
<comment type="similarity">
    <text evidence="1">Belongs to the AlaDH/PNT family.</text>
</comment>
<organism evidence="6 7">
    <name type="scientific">Paludibacter propionicigenes (strain DSM 17365 / JCM 13257 / WB4)</name>
    <dbReference type="NCBI Taxonomy" id="694427"/>
    <lineage>
        <taxon>Bacteria</taxon>
        <taxon>Pseudomonadati</taxon>
        <taxon>Bacteroidota</taxon>
        <taxon>Bacteroidia</taxon>
        <taxon>Bacteroidales</taxon>
        <taxon>Paludibacteraceae</taxon>
        <taxon>Paludibacter</taxon>
    </lineage>
</organism>
<dbReference type="SUPFAM" id="SSF51735">
    <property type="entry name" value="NAD(P)-binding Rossmann-fold domains"/>
    <property type="match status" value="1"/>
</dbReference>
<dbReference type="SMART" id="SM01003">
    <property type="entry name" value="AlaDh_PNT_N"/>
    <property type="match status" value="1"/>
</dbReference>
<protein>
    <recommendedName>
        <fullName evidence="2">alanine dehydrogenase</fullName>
        <ecNumber evidence="2">1.4.1.1</ecNumber>
    </recommendedName>
</protein>
<dbReference type="InterPro" id="IPR007886">
    <property type="entry name" value="AlaDH/PNT_N"/>
</dbReference>
<proteinExistence type="inferred from homology"/>
<dbReference type="SUPFAM" id="SSF52283">
    <property type="entry name" value="Formate/glycerate dehydrogenase catalytic domain-like"/>
    <property type="match status" value="1"/>
</dbReference>
<name>E4T5N2_PALPW</name>
<dbReference type="HOGENOM" id="CLU_003376_3_0_10"/>
<dbReference type="Pfam" id="PF05222">
    <property type="entry name" value="AlaDh_PNT_N"/>
    <property type="match status" value="1"/>
</dbReference>
<dbReference type="Gene3D" id="3.40.50.720">
    <property type="entry name" value="NAD(P)-binding Rossmann-like Domain"/>
    <property type="match status" value="2"/>
</dbReference>
<evidence type="ECO:0000256" key="3">
    <source>
        <dbReference type="ARBA" id="ARBA00023002"/>
    </source>
</evidence>